<accession>A0ABV1W7P7</accession>
<protein>
    <recommendedName>
        <fullName evidence="4">ABC transmembrane type-1 domain-containing protein</fullName>
    </recommendedName>
</protein>
<dbReference type="Proteomes" id="UP001458415">
    <property type="component" value="Unassembled WGS sequence"/>
</dbReference>
<name>A0ABV1W7P7_9ACTN</name>
<dbReference type="RefSeq" id="WP_143668167.1">
    <property type="nucleotide sequence ID" value="NZ_MUBM01000268.1"/>
</dbReference>
<evidence type="ECO:0008006" key="4">
    <source>
        <dbReference type="Google" id="ProtNLM"/>
    </source>
</evidence>
<keyword evidence="1" id="KW-1133">Transmembrane helix</keyword>
<keyword evidence="3" id="KW-1185">Reference proteome</keyword>
<evidence type="ECO:0000313" key="2">
    <source>
        <dbReference type="EMBL" id="MER6979642.1"/>
    </source>
</evidence>
<comment type="caution">
    <text evidence="2">The sequence shown here is derived from an EMBL/GenBank/DDBJ whole genome shotgun (WGS) entry which is preliminary data.</text>
</comment>
<feature type="transmembrane region" description="Helical" evidence="1">
    <location>
        <begin position="261"/>
        <end position="284"/>
    </location>
</feature>
<reference evidence="2 3" key="1">
    <citation type="submission" date="2024-06" db="EMBL/GenBank/DDBJ databases">
        <title>The Natural Products Discovery Center: Release of the First 8490 Sequenced Strains for Exploring Actinobacteria Biosynthetic Diversity.</title>
        <authorList>
            <person name="Kalkreuter E."/>
            <person name="Kautsar S.A."/>
            <person name="Yang D."/>
            <person name="Bader C.D."/>
            <person name="Teijaro C.N."/>
            <person name="Fluegel L."/>
            <person name="Davis C.M."/>
            <person name="Simpson J.R."/>
            <person name="Lauterbach L."/>
            <person name="Steele A.D."/>
            <person name="Gui C."/>
            <person name="Meng S."/>
            <person name="Li G."/>
            <person name="Viehrig K."/>
            <person name="Ye F."/>
            <person name="Su P."/>
            <person name="Kiefer A.F."/>
            <person name="Nichols A."/>
            <person name="Cepeda A.J."/>
            <person name="Yan W."/>
            <person name="Fan B."/>
            <person name="Jiang Y."/>
            <person name="Adhikari A."/>
            <person name="Zheng C.-J."/>
            <person name="Schuster L."/>
            <person name="Cowan T.M."/>
            <person name="Smanski M.J."/>
            <person name="Chevrette M.G."/>
            <person name="De Carvalho L.P.S."/>
            <person name="Shen B."/>
        </authorList>
    </citation>
    <scope>NUCLEOTIDE SEQUENCE [LARGE SCALE GENOMIC DNA]</scope>
    <source>
        <strain evidence="2 3">NPDC000634</strain>
    </source>
</reference>
<evidence type="ECO:0000256" key="1">
    <source>
        <dbReference type="SAM" id="Phobius"/>
    </source>
</evidence>
<gene>
    <name evidence="2" type="ORF">ABT317_22365</name>
</gene>
<dbReference type="EMBL" id="JBEPCU010000406">
    <property type="protein sequence ID" value="MER6979642.1"/>
    <property type="molecule type" value="Genomic_DNA"/>
</dbReference>
<keyword evidence="1" id="KW-0812">Transmembrane</keyword>
<organism evidence="2 3">
    <name type="scientific">Streptomyces carpinensis</name>
    <dbReference type="NCBI Taxonomy" id="66369"/>
    <lineage>
        <taxon>Bacteria</taxon>
        <taxon>Bacillati</taxon>
        <taxon>Actinomycetota</taxon>
        <taxon>Actinomycetes</taxon>
        <taxon>Kitasatosporales</taxon>
        <taxon>Streptomycetaceae</taxon>
        <taxon>Streptomyces</taxon>
    </lineage>
</organism>
<sequence>MDAFTSSAIFSAAAAATSWKKLNTGLTATVRHDGCDWTVQIPPSEAGAKAEIRGASSCSRRLTATSGVGGHTCMERPPRGRIPGMITSMLSSLLPGLRHFRTPFAVGVLCTFQAWLLFGDSVPTRSQAHGFIHRVYALGNIAGRPIVTAAVAFTLYLLGDVMKIPGRRIAAFLKWLHGDTALMTPESWAHLAMYARRAFKNRGIENIADTRVKNLTNRMVFETPELRMRLIANHSDLYMECDRLDSEAEFRFNVAIYSATLWVVLAACWSAWSLIGFIASILIFQNGVRAFRDSTAIVIQSVVSGMITSEFFEEEMQLDQESVDAGQ</sequence>
<keyword evidence="1" id="KW-0472">Membrane</keyword>
<evidence type="ECO:0000313" key="3">
    <source>
        <dbReference type="Proteomes" id="UP001458415"/>
    </source>
</evidence>
<proteinExistence type="predicted"/>